<keyword evidence="5" id="KW-0645">Protease</keyword>
<feature type="domain" description="YSIRK Gram-positive signal peptide" evidence="4">
    <location>
        <begin position="10"/>
        <end position="32"/>
    </location>
</feature>
<comment type="caution">
    <text evidence="5">The sequence shown here is derived from an EMBL/GenBank/DDBJ whole genome shotgun (WGS) entry which is preliminary data.</text>
</comment>
<sequence length="70" mass="7391">MEKYHGRRAQRFSIRKYSFGAASVLLGTALVLGANGVQADETLPVNPATSDLAATNKKDADSALTTPVVE</sequence>
<dbReference type="InterPro" id="IPR005877">
    <property type="entry name" value="YSIRK_signal_dom"/>
</dbReference>
<dbReference type="GO" id="GO:0008233">
    <property type="term" value="F:peptidase activity"/>
    <property type="evidence" value="ECO:0007669"/>
    <property type="project" value="UniProtKB-KW"/>
</dbReference>
<evidence type="ECO:0000256" key="2">
    <source>
        <dbReference type="SAM" id="MobiDB-lite"/>
    </source>
</evidence>
<name>R0LEW6_STRMT</name>
<evidence type="ECO:0000313" key="5">
    <source>
        <dbReference type="EMBL" id="EOB20777.1"/>
    </source>
</evidence>
<organism evidence="5 6">
    <name type="scientific">Streptococcus mitis 11/5</name>
    <dbReference type="NCBI Taxonomy" id="1239792"/>
    <lineage>
        <taxon>Bacteria</taxon>
        <taxon>Bacillati</taxon>
        <taxon>Bacillota</taxon>
        <taxon>Bacilli</taxon>
        <taxon>Lactobacillales</taxon>
        <taxon>Streptococcaceae</taxon>
        <taxon>Streptococcus</taxon>
        <taxon>Streptococcus mitis group</taxon>
    </lineage>
</organism>
<protein>
    <submittedName>
        <fullName evidence="5">Subtilisin-like serine protease</fullName>
    </submittedName>
</protein>
<feature type="chain" id="PRO_5004354667" evidence="3">
    <location>
        <begin position="40"/>
        <end position="70"/>
    </location>
</feature>
<evidence type="ECO:0000256" key="1">
    <source>
        <dbReference type="ARBA" id="ARBA00022729"/>
    </source>
</evidence>
<evidence type="ECO:0000259" key="4">
    <source>
        <dbReference type="Pfam" id="PF04650"/>
    </source>
</evidence>
<reference evidence="5 6" key="1">
    <citation type="submission" date="2013-04" db="EMBL/GenBank/DDBJ databases">
        <authorList>
            <person name="Ikryannikova L.N."/>
            <person name="Ilina E.N."/>
            <person name="Kostryukova E.S."/>
            <person name="Semashko T.A."/>
            <person name="Karpova I.Y.U."/>
            <person name="Larin A.K."/>
            <person name="Ischenko D.S."/>
            <person name="Alekseev D.G."/>
            <person name="Klimova E.A."/>
            <person name="Filimonova A.V."/>
            <person name="Savinova T.A."/>
            <person name="Filimonova O.Y.U."/>
            <person name="Dubovickaya V.A."/>
            <person name="Sidorenko S.V."/>
            <person name="Govorun V.M."/>
        </authorList>
    </citation>
    <scope>NUCLEOTIDE SEQUENCE [LARGE SCALE GENOMIC DNA]</scope>
    <source>
        <strain evidence="5 6">11/5</strain>
    </source>
</reference>
<dbReference type="NCBIfam" id="TIGR01168">
    <property type="entry name" value="YSIRK_signal"/>
    <property type="match status" value="1"/>
</dbReference>
<dbReference type="Proteomes" id="UP000013365">
    <property type="component" value="Unassembled WGS sequence"/>
</dbReference>
<dbReference type="Pfam" id="PF04650">
    <property type="entry name" value="YSIRK_signal"/>
    <property type="match status" value="1"/>
</dbReference>
<dbReference type="AlphaFoldDB" id="R0LEW6"/>
<keyword evidence="5" id="KW-0378">Hydrolase</keyword>
<keyword evidence="1 3" id="KW-0732">Signal</keyword>
<evidence type="ECO:0000313" key="6">
    <source>
        <dbReference type="Proteomes" id="UP000013365"/>
    </source>
</evidence>
<dbReference type="PATRIC" id="fig|1239792.3.peg.1801"/>
<evidence type="ECO:0000256" key="3">
    <source>
        <dbReference type="SAM" id="SignalP"/>
    </source>
</evidence>
<proteinExistence type="predicted"/>
<gene>
    <name evidence="5" type="ORF">D064_09269</name>
</gene>
<accession>R0LEW6</accession>
<dbReference type="EMBL" id="AQTT01000033">
    <property type="protein sequence ID" value="EOB20777.1"/>
    <property type="molecule type" value="Genomic_DNA"/>
</dbReference>
<feature type="signal peptide" evidence="3">
    <location>
        <begin position="1"/>
        <end position="39"/>
    </location>
</feature>
<dbReference type="GO" id="GO:0006508">
    <property type="term" value="P:proteolysis"/>
    <property type="evidence" value="ECO:0007669"/>
    <property type="project" value="UniProtKB-KW"/>
</dbReference>
<feature type="region of interest" description="Disordered" evidence="2">
    <location>
        <begin position="41"/>
        <end position="70"/>
    </location>
</feature>